<accession>A0ABY9RBR0</accession>
<evidence type="ECO:0000313" key="11">
    <source>
        <dbReference type="Proteomes" id="UP001180481"/>
    </source>
</evidence>
<dbReference type="PIRSF" id="PIRSF037903">
    <property type="entry name" value="Subtilisin_rel_GFO_2223"/>
    <property type="match status" value="1"/>
</dbReference>
<dbReference type="PANTHER" id="PTHR43806:SF67">
    <property type="entry name" value="EGF-LIKE DOMAIN-CONTAINING PROTEIN"/>
    <property type="match status" value="1"/>
</dbReference>
<evidence type="ECO:0000259" key="9">
    <source>
        <dbReference type="Pfam" id="PF18962"/>
    </source>
</evidence>
<evidence type="ECO:0000256" key="3">
    <source>
        <dbReference type="ARBA" id="ARBA00022729"/>
    </source>
</evidence>
<evidence type="ECO:0000256" key="7">
    <source>
        <dbReference type="RuleBase" id="RU003355"/>
    </source>
</evidence>
<evidence type="ECO:0000256" key="4">
    <source>
        <dbReference type="ARBA" id="ARBA00022801"/>
    </source>
</evidence>
<evidence type="ECO:0000256" key="6">
    <source>
        <dbReference type="PROSITE-ProRule" id="PRU01240"/>
    </source>
</evidence>
<evidence type="ECO:0000256" key="2">
    <source>
        <dbReference type="ARBA" id="ARBA00022670"/>
    </source>
</evidence>
<evidence type="ECO:0000313" key="10">
    <source>
        <dbReference type="EMBL" id="WMW78697.1"/>
    </source>
</evidence>
<dbReference type="Pfam" id="PF00082">
    <property type="entry name" value="Peptidase_S8"/>
    <property type="match status" value="1"/>
</dbReference>
<dbReference type="SUPFAM" id="SSF52743">
    <property type="entry name" value="Subtilisin-like"/>
    <property type="match status" value="1"/>
</dbReference>
<keyword evidence="4 6" id="KW-0378">Hydrolase</keyword>
<dbReference type="InterPro" id="IPR023828">
    <property type="entry name" value="Peptidase_S8_Ser-AS"/>
</dbReference>
<dbReference type="InterPro" id="IPR017317">
    <property type="entry name" value="Pept_S8_subtilisin_bacteroid-2"/>
</dbReference>
<dbReference type="InterPro" id="IPR015500">
    <property type="entry name" value="Peptidase_S8_subtilisin-rel"/>
</dbReference>
<dbReference type="PANTHER" id="PTHR43806">
    <property type="entry name" value="PEPTIDASE S8"/>
    <property type="match status" value="1"/>
</dbReference>
<dbReference type="Gene3D" id="3.40.50.200">
    <property type="entry name" value="Peptidase S8/S53 domain"/>
    <property type="match status" value="1"/>
</dbReference>
<dbReference type="PROSITE" id="PS00136">
    <property type="entry name" value="SUBTILASE_ASP"/>
    <property type="match status" value="1"/>
</dbReference>
<feature type="domain" description="Secretion system C-terminal sorting" evidence="9">
    <location>
        <begin position="467"/>
        <end position="536"/>
    </location>
</feature>
<dbReference type="Pfam" id="PF18962">
    <property type="entry name" value="Por_Secre_tail"/>
    <property type="match status" value="1"/>
</dbReference>
<feature type="active site" description="Charge relay system" evidence="6">
    <location>
        <position position="396"/>
    </location>
</feature>
<keyword evidence="5 6" id="KW-0720">Serine protease</keyword>
<feature type="active site" description="Charge relay system" evidence="6">
    <location>
        <position position="218"/>
    </location>
</feature>
<dbReference type="PROSITE" id="PS51892">
    <property type="entry name" value="SUBTILASE"/>
    <property type="match status" value="1"/>
</dbReference>
<dbReference type="CDD" id="cd07493">
    <property type="entry name" value="Peptidases_S8_9"/>
    <property type="match status" value="1"/>
</dbReference>
<dbReference type="PROSITE" id="PS00138">
    <property type="entry name" value="SUBTILASE_SER"/>
    <property type="match status" value="1"/>
</dbReference>
<dbReference type="InterPro" id="IPR023827">
    <property type="entry name" value="Peptidase_S8_Asp-AS"/>
</dbReference>
<dbReference type="PRINTS" id="PR00723">
    <property type="entry name" value="SUBTILISIN"/>
</dbReference>
<comment type="similarity">
    <text evidence="1 6 7">Belongs to the peptidase S8 family.</text>
</comment>
<dbReference type="Proteomes" id="UP001180481">
    <property type="component" value="Chromosome"/>
</dbReference>
<evidence type="ECO:0000256" key="1">
    <source>
        <dbReference type="ARBA" id="ARBA00011073"/>
    </source>
</evidence>
<organism evidence="10 11">
    <name type="scientific">Flavobacterium nakdongensis</name>
    <dbReference type="NCBI Taxonomy" id="3073563"/>
    <lineage>
        <taxon>Bacteria</taxon>
        <taxon>Pseudomonadati</taxon>
        <taxon>Bacteroidota</taxon>
        <taxon>Flavobacteriia</taxon>
        <taxon>Flavobacteriales</taxon>
        <taxon>Flavobacteriaceae</taxon>
        <taxon>Flavobacterium</taxon>
    </lineage>
</organism>
<sequence>MKKNYFLVFIFIFQFSFSQIEDAWVYFNDKPSANSFLGNPLSMLTQRALDRRAAQNISLDITDVPVEQSYITQITAVPGITVMAKSKWLNALHIRGTQASIQSLTNLTFVSHVRYANHALNPTGRVVSAQNNSSSAKNWNVQVNYNYGTSANQIEMLNGHLLHQQNYTGQGKIIAILDSGFTGVDTAAPFQSLLTNNQILGGYNFPDANSNYFTRHNHGTMVLSCMGGNVNGQLVGTAPDANYYLFITEDVNSENPVEESYWVEAAELADYYGADVINSSLGYFEYDNPNYSYQYADMTGIKTFAARGANMAFQKGIVVVISAGNSGATSNPHIGTPADAIGVLTIGAVDSNEAYAYFSSIGPSYDNRVKPDVCAKGLNATISTTTGSIVTGSGTSFSSPIMAGMVASFWSAVPNLTAAQVVQFVKQSADQYNSPTPQKGYGIPDFQLALNNAMNMEIIEISNDFYIYPNPTTDLVFFHIEDASDKGTISVYNVMGQLISIKEFERSYNAFIDVEDFKTGVYYYTLDAKKSHKGKIIKK</sequence>
<proteinExistence type="inferred from homology"/>
<dbReference type="RefSeq" id="WP_309532991.1">
    <property type="nucleotide sequence ID" value="NZ_CP133721.1"/>
</dbReference>
<dbReference type="InterPro" id="IPR036852">
    <property type="entry name" value="Peptidase_S8/S53_dom_sf"/>
</dbReference>
<gene>
    <name evidence="10" type="ORF">RF683_04445</name>
</gene>
<evidence type="ECO:0000259" key="8">
    <source>
        <dbReference type="Pfam" id="PF00082"/>
    </source>
</evidence>
<dbReference type="InterPro" id="IPR026444">
    <property type="entry name" value="Secre_tail"/>
</dbReference>
<protein>
    <submittedName>
        <fullName evidence="10">S8 family serine peptidase</fullName>
    </submittedName>
</protein>
<feature type="domain" description="Peptidase S8/S53" evidence="8">
    <location>
        <begin position="169"/>
        <end position="442"/>
    </location>
</feature>
<dbReference type="InterPro" id="IPR050131">
    <property type="entry name" value="Peptidase_S8_subtilisin-like"/>
</dbReference>
<keyword evidence="11" id="KW-1185">Reference proteome</keyword>
<name>A0ABY9RBR0_9FLAO</name>
<keyword evidence="3" id="KW-0732">Signal</keyword>
<dbReference type="InterPro" id="IPR000209">
    <property type="entry name" value="Peptidase_S8/S53_dom"/>
</dbReference>
<reference evidence="10" key="1">
    <citation type="submission" date="2023-09" db="EMBL/GenBank/DDBJ databases">
        <title>Flavobacterium sp. 20NA77.7 isolated from freshwater.</title>
        <authorList>
            <person name="Le V."/>
            <person name="Ko S.-R."/>
            <person name="Ahn C.-Y."/>
            <person name="Oh H.-M."/>
        </authorList>
    </citation>
    <scope>NUCLEOTIDE SEQUENCE</scope>
    <source>
        <strain evidence="10">20NA77.7</strain>
    </source>
</reference>
<dbReference type="NCBIfam" id="TIGR04183">
    <property type="entry name" value="Por_Secre_tail"/>
    <property type="match status" value="1"/>
</dbReference>
<evidence type="ECO:0000256" key="5">
    <source>
        <dbReference type="ARBA" id="ARBA00022825"/>
    </source>
</evidence>
<feature type="active site" description="Charge relay system" evidence="6">
    <location>
        <position position="178"/>
    </location>
</feature>
<dbReference type="EMBL" id="CP133721">
    <property type="protein sequence ID" value="WMW78697.1"/>
    <property type="molecule type" value="Genomic_DNA"/>
</dbReference>
<keyword evidence="2 6" id="KW-0645">Protease</keyword>